<gene>
    <name evidence="1" type="ORF">CPELLU_LOCUS19929</name>
</gene>
<keyword evidence="2" id="KW-1185">Reference proteome</keyword>
<protein>
    <submittedName>
        <fullName evidence="1">5317_t:CDS:1</fullName>
    </submittedName>
</protein>
<name>A0A9N9KE75_9GLOM</name>
<feature type="non-terminal residue" evidence="1">
    <location>
        <position position="55"/>
    </location>
</feature>
<dbReference type="Proteomes" id="UP000789759">
    <property type="component" value="Unassembled WGS sequence"/>
</dbReference>
<evidence type="ECO:0000313" key="1">
    <source>
        <dbReference type="EMBL" id="CAG8823676.1"/>
    </source>
</evidence>
<proteinExistence type="predicted"/>
<feature type="non-terminal residue" evidence="1">
    <location>
        <position position="1"/>
    </location>
</feature>
<reference evidence="1" key="1">
    <citation type="submission" date="2021-06" db="EMBL/GenBank/DDBJ databases">
        <authorList>
            <person name="Kallberg Y."/>
            <person name="Tangrot J."/>
            <person name="Rosling A."/>
        </authorList>
    </citation>
    <scope>NUCLEOTIDE SEQUENCE</scope>
    <source>
        <strain evidence="1">FL966</strain>
    </source>
</reference>
<dbReference type="EMBL" id="CAJVQA010053286">
    <property type="protein sequence ID" value="CAG8823676.1"/>
    <property type="molecule type" value="Genomic_DNA"/>
</dbReference>
<evidence type="ECO:0000313" key="2">
    <source>
        <dbReference type="Proteomes" id="UP000789759"/>
    </source>
</evidence>
<organism evidence="1 2">
    <name type="scientific">Cetraspora pellucida</name>
    <dbReference type="NCBI Taxonomy" id="1433469"/>
    <lineage>
        <taxon>Eukaryota</taxon>
        <taxon>Fungi</taxon>
        <taxon>Fungi incertae sedis</taxon>
        <taxon>Mucoromycota</taxon>
        <taxon>Glomeromycotina</taxon>
        <taxon>Glomeromycetes</taxon>
        <taxon>Diversisporales</taxon>
        <taxon>Gigasporaceae</taxon>
        <taxon>Cetraspora</taxon>
    </lineage>
</organism>
<sequence>SSSNNYTPILSELNQEISIFNLSNIIEELVKLYKKLFKTQINDHKEDDNSTKPLI</sequence>
<comment type="caution">
    <text evidence="1">The sequence shown here is derived from an EMBL/GenBank/DDBJ whole genome shotgun (WGS) entry which is preliminary data.</text>
</comment>
<dbReference type="AlphaFoldDB" id="A0A9N9KE75"/>
<accession>A0A9N9KE75</accession>